<comment type="caution">
    <text evidence="2">The sequence shown here is derived from an EMBL/GenBank/DDBJ whole genome shotgun (WGS) entry which is preliminary data.</text>
</comment>
<proteinExistence type="predicted"/>
<dbReference type="EMBL" id="JARBHB010000014">
    <property type="protein sequence ID" value="KAJ8868572.1"/>
    <property type="molecule type" value="Genomic_DNA"/>
</dbReference>
<evidence type="ECO:0000256" key="1">
    <source>
        <dbReference type="SAM" id="MobiDB-lite"/>
    </source>
</evidence>
<evidence type="ECO:0000313" key="2">
    <source>
        <dbReference type="EMBL" id="KAJ8868572.1"/>
    </source>
</evidence>
<gene>
    <name evidence="2" type="ORF">PR048_030110</name>
</gene>
<keyword evidence="3" id="KW-1185">Reference proteome</keyword>
<name>A0ABQ9GAR1_9NEOP</name>
<evidence type="ECO:0000313" key="3">
    <source>
        <dbReference type="Proteomes" id="UP001159363"/>
    </source>
</evidence>
<reference evidence="2 3" key="1">
    <citation type="submission" date="2023-02" db="EMBL/GenBank/DDBJ databases">
        <title>LHISI_Scaffold_Assembly.</title>
        <authorList>
            <person name="Stuart O.P."/>
            <person name="Cleave R."/>
            <person name="Magrath M.J.L."/>
            <person name="Mikheyev A.S."/>
        </authorList>
    </citation>
    <scope>NUCLEOTIDE SEQUENCE [LARGE SCALE GENOMIC DNA]</scope>
    <source>
        <strain evidence="2">Daus_M_001</strain>
        <tissue evidence="2">Leg muscle</tissue>
    </source>
</reference>
<sequence length="195" mass="21704">MDVAKPPAISTLCSLRCSLRNLAIRYVCNSSITVKNNLGWAHVLGILLTQSLHAKNRFVHLSELRSDGPVGNTAKTKPLCPTRRIYRGNQINYIIEHYEKIPATSKEDLKSQGKAVLCSECSKLGTKQTNSGLIDAVNLICSDLSNSRKEDAFKKIFEEAARKSQELNLLPLTLPRQKRTPKRLQGPATDYTPVM</sequence>
<dbReference type="Proteomes" id="UP001159363">
    <property type="component" value="Chromosome 13"/>
</dbReference>
<accession>A0ABQ9GAR1</accession>
<organism evidence="2 3">
    <name type="scientific">Dryococelus australis</name>
    <dbReference type="NCBI Taxonomy" id="614101"/>
    <lineage>
        <taxon>Eukaryota</taxon>
        <taxon>Metazoa</taxon>
        <taxon>Ecdysozoa</taxon>
        <taxon>Arthropoda</taxon>
        <taxon>Hexapoda</taxon>
        <taxon>Insecta</taxon>
        <taxon>Pterygota</taxon>
        <taxon>Neoptera</taxon>
        <taxon>Polyneoptera</taxon>
        <taxon>Phasmatodea</taxon>
        <taxon>Verophasmatodea</taxon>
        <taxon>Anareolatae</taxon>
        <taxon>Phasmatidae</taxon>
        <taxon>Eurycanthinae</taxon>
        <taxon>Dryococelus</taxon>
    </lineage>
</organism>
<protein>
    <submittedName>
        <fullName evidence="2">Uncharacterized protein</fullName>
    </submittedName>
</protein>
<feature type="region of interest" description="Disordered" evidence="1">
    <location>
        <begin position="174"/>
        <end position="195"/>
    </location>
</feature>